<protein>
    <submittedName>
        <fullName evidence="2">Uncharacterized protein</fullName>
    </submittedName>
</protein>
<evidence type="ECO:0000313" key="2">
    <source>
        <dbReference type="EMBL" id="GCC33364.1"/>
    </source>
</evidence>
<sequence>MAIQNQDKERRVKPKFELRSLKVCKDPSPTPSGSSRDARSHLRGLTCRDEPDFRDQQAAGEDRRLYRGIQVQVGVFEKLEQCVGGVEQRAAASETAAESSVGQVQPLEQRIWNLEEQIDDLDNWGRRKDIRLLGLPEQEEEGHLVDFLEQ</sequence>
<dbReference type="Proteomes" id="UP000287033">
    <property type="component" value="Unassembled WGS sequence"/>
</dbReference>
<organism evidence="2 3">
    <name type="scientific">Chiloscyllium punctatum</name>
    <name type="common">Brownbanded bambooshark</name>
    <name type="synonym">Hemiscyllium punctatum</name>
    <dbReference type="NCBI Taxonomy" id="137246"/>
    <lineage>
        <taxon>Eukaryota</taxon>
        <taxon>Metazoa</taxon>
        <taxon>Chordata</taxon>
        <taxon>Craniata</taxon>
        <taxon>Vertebrata</taxon>
        <taxon>Chondrichthyes</taxon>
        <taxon>Elasmobranchii</taxon>
        <taxon>Galeomorphii</taxon>
        <taxon>Galeoidea</taxon>
        <taxon>Orectolobiformes</taxon>
        <taxon>Hemiscylliidae</taxon>
        <taxon>Chiloscyllium</taxon>
    </lineage>
</organism>
<accession>A0A401SSH5</accession>
<keyword evidence="3" id="KW-1185">Reference proteome</keyword>
<feature type="region of interest" description="Disordered" evidence="1">
    <location>
        <begin position="18"/>
        <end position="59"/>
    </location>
</feature>
<feature type="compositionally biased region" description="Basic and acidic residues" evidence="1">
    <location>
        <begin position="36"/>
        <end position="59"/>
    </location>
</feature>
<gene>
    <name evidence="2" type="ORF">chiPu_0011833</name>
</gene>
<reference evidence="2 3" key="1">
    <citation type="journal article" date="2018" name="Nat. Ecol. Evol.">
        <title>Shark genomes provide insights into elasmobranch evolution and the origin of vertebrates.</title>
        <authorList>
            <person name="Hara Y"/>
            <person name="Yamaguchi K"/>
            <person name="Onimaru K"/>
            <person name="Kadota M"/>
            <person name="Koyanagi M"/>
            <person name="Keeley SD"/>
            <person name="Tatsumi K"/>
            <person name="Tanaka K"/>
            <person name="Motone F"/>
            <person name="Kageyama Y"/>
            <person name="Nozu R"/>
            <person name="Adachi N"/>
            <person name="Nishimura O"/>
            <person name="Nakagawa R"/>
            <person name="Tanegashima C"/>
            <person name="Kiyatake I"/>
            <person name="Matsumoto R"/>
            <person name="Murakumo K"/>
            <person name="Nishida K"/>
            <person name="Terakita A"/>
            <person name="Kuratani S"/>
            <person name="Sato K"/>
            <person name="Hyodo S Kuraku.S."/>
        </authorList>
    </citation>
    <scope>NUCLEOTIDE SEQUENCE [LARGE SCALE GENOMIC DNA]</scope>
</reference>
<comment type="caution">
    <text evidence="2">The sequence shown here is derived from an EMBL/GenBank/DDBJ whole genome shotgun (WGS) entry which is preliminary data.</text>
</comment>
<proteinExistence type="predicted"/>
<evidence type="ECO:0000256" key="1">
    <source>
        <dbReference type="SAM" id="MobiDB-lite"/>
    </source>
</evidence>
<dbReference type="EMBL" id="BEZZ01000510">
    <property type="protein sequence ID" value="GCC33364.1"/>
    <property type="molecule type" value="Genomic_DNA"/>
</dbReference>
<dbReference type="AlphaFoldDB" id="A0A401SSH5"/>
<name>A0A401SSH5_CHIPU</name>
<evidence type="ECO:0000313" key="3">
    <source>
        <dbReference type="Proteomes" id="UP000287033"/>
    </source>
</evidence>